<protein>
    <submittedName>
        <fullName evidence="1">Uncharacterized protein</fullName>
    </submittedName>
</protein>
<dbReference type="STRING" id="1193729.A1OE_1508"/>
<sequence>MKTQKNIKVKDNIIKQQYLARSPISAAAAISILSISLICLGGCTQLRDALGESKSSPDEFQVVSRPPLSLPPNYELHPPAPQESLFTNNIAERILYGSKFMSSLNNQKTAYSINEKKFRQQLGLEQAMPNIRRILDNDNTNYAYKMRHPIERLLFWKKIPNQEITINAFDEWQRLQKK</sequence>
<dbReference type="EMBL" id="CP003539">
    <property type="protein sequence ID" value="AFX99677.1"/>
    <property type="molecule type" value="Genomic_DNA"/>
</dbReference>
<dbReference type="HOGENOM" id="CLU_1783325_0_0_5"/>
<dbReference type="OrthoDB" id="8478256at2"/>
<gene>
    <name evidence="1" type="ORF">A1OE_1508</name>
</gene>
<dbReference type="Pfam" id="PF11233">
    <property type="entry name" value="DUF3035"/>
    <property type="match status" value="1"/>
</dbReference>
<dbReference type="Proteomes" id="UP000010077">
    <property type="component" value="Chromosome"/>
</dbReference>
<organism evidence="1 2">
    <name type="scientific">Candidatus Endolissoclinum faulkneri L2</name>
    <dbReference type="NCBI Taxonomy" id="1193729"/>
    <lineage>
        <taxon>Bacteria</taxon>
        <taxon>Pseudomonadati</taxon>
        <taxon>Pseudomonadota</taxon>
        <taxon>Alphaproteobacteria</taxon>
        <taxon>Rhodospirillales</taxon>
        <taxon>Rhodospirillaceae</taxon>
        <taxon>Candidatus Endolissoclinum</taxon>
    </lineage>
</organism>
<dbReference type="InterPro" id="IPR021395">
    <property type="entry name" value="DUF3035"/>
</dbReference>
<dbReference type="AlphaFoldDB" id="K7YQ36"/>
<dbReference type="KEGG" id="thal:A1OE_1508"/>
<keyword evidence="2" id="KW-1185">Reference proteome</keyword>
<proteinExistence type="predicted"/>
<dbReference type="RefSeq" id="WP_015089175.1">
    <property type="nucleotide sequence ID" value="NC_019566.1"/>
</dbReference>
<evidence type="ECO:0000313" key="2">
    <source>
        <dbReference type="Proteomes" id="UP000010077"/>
    </source>
</evidence>
<evidence type="ECO:0000313" key="1">
    <source>
        <dbReference type="EMBL" id="AFX99677.1"/>
    </source>
</evidence>
<name>K7YQ36_9PROT</name>
<accession>K7YQ36</accession>
<reference evidence="1 2" key="1">
    <citation type="journal article" date="2012" name="Proc. Natl. Acad. Sci. U.S.A.">
        <title>Genome streamlining and chemical defense in a coral reef symbiosis.</title>
        <authorList>
            <person name="Kwan J.C."/>
            <person name="Donia M.S."/>
            <person name="Han A.W."/>
            <person name="Hirose E."/>
            <person name="Haygood M.G."/>
            <person name="Schmidt E.W."/>
        </authorList>
    </citation>
    <scope>NUCLEOTIDE SEQUENCE [LARGE SCALE GENOMIC DNA]</scope>
    <source>
        <strain evidence="1 2">L2</strain>
    </source>
</reference>